<evidence type="ECO:0000256" key="6">
    <source>
        <dbReference type="ARBA" id="ARBA00023296"/>
    </source>
</evidence>
<dbReference type="Pfam" id="PF03863">
    <property type="entry name" value="Phage_mat-A"/>
    <property type="match status" value="1"/>
</dbReference>
<dbReference type="GO" id="GO:0044423">
    <property type="term" value="C:virion component"/>
    <property type="evidence" value="ECO:0007669"/>
    <property type="project" value="UniProtKB-KW"/>
</dbReference>
<keyword evidence="6" id="KW-1160">Virus entry into host cell</keyword>
<sequence length="397" mass="44747">MTSGYRIDETDNSPYGKSYRAIRSWSGSNDPAHKAENAYTCTNIRYNKTWCPKYRVSNGQDDGYFYGPYETNGTKPAFPANSELQLLGKIANEIRGHSFNLGVFIAELPQSLDLVKNTTLAVANMFRAVAKRDFTLLLQSTAHLSGGSDITRKFNRDKGLWKRLSTKDISATWLSIQYGWKPLLSDIYEAMQAIEHYTAEPRVIRKRFSVNVPGFYFDDHIYSSSYKFLLWCEMRREYRIKWVESVSVARSLGLLNPLSVAWEKLPWSFVVDWFIPVGNYLDMVGLFGGLHLQWSRTTFIITRGNKRVKGDCLTNAESPHFAGVCRPNGSPPAWYHKSGGTSAVNVFLDRVNGTSLSIPTPDLKSIEKALSIGHIQNAAALIEQQVSSMGSHASRVR</sequence>
<dbReference type="GeneID" id="80398415"/>
<dbReference type="Proteomes" id="UP000677784">
    <property type="component" value="Segment"/>
</dbReference>
<evidence type="ECO:0000256" key="1">
    <source>
        <dbReference type="ARBA" id="ARBA00004328"/>
    </source>
</evidence>
<evidence type="ECO:0000313" key="8">
    <source>
        <dbReference type="EMBL" id="DAD52816.1"/>
    </source>
</evidence>
<dbReference type="RefSeq" id="YP_010769406.1">
    <property type="nucleotide sequence ID" value="NC_073965.1"/>
</dbReference>
<keyword evidence="4" id="KW-0946">Virion</keyword>
<dbReference type="InterPro" id="IPR005563">
    <property type="entry name" value="A_protein"/>
</dbReference>
<keyword evidence="2" id="KW-0945">Host-virus interaction</keyword>
<evidence type="ECO:0000256" key="5">
    <source>
        <dbReference type="ARBA" id="ARBA00023104"/>
    </source>
</evidence>
<accession>A0A8S5L542</accession>
<name>A0A8S5L542_9VIRU</name>
<dbReference type="GO" id="GO:0039666">
    <property type="term" value="P:virion attachment to host cell pilus"/>
    <property type="evidence" value="ECO:0007669"/>
    <property type="project" value="UniProtKB-KW"/>
</dbReference>
<keyword evidence="5" id="KW-1175">Viral attachment to host cell pilus</keyword>
<protein>
    <submittedName>
        <fullName evidence="8">Maturation protein</fullName>
    </submittedName>
</protein>
<comment type="subcellular location">
    <subcellularLocation>
        <location evidence="1">Virion</location>
    </subcellularLocation>
</comment>
<reference evidence="8 9" key="1">
    <citation type="submission" date="2020-09" db="EMBL/GenBank/DDBJ databases">
        <title>Leviviricetes taxonomy.</title>
        <authorList>
            <person name="Stockdale S.R."/>
            <person name="Callanan J."/>
            <person name="Adriaenssens E.M."/>
            <person name="Kuhn J.H."/>
            <person name="Rumnieks J."/>
            <person name="Shkoporov A."/>
            <person name="Draper L.A."/>
            <person name="Ross P."/>
            <person name="Hill C."/>
        </authorList>
    </citation>
    <scope>NUCLEOTIDE SEQUENCE [LARGE SCALE GENOMIC DNA]</scope>
</reference>
<dbReference type="EMBL" id="BK014215">
    <property type="protein sequence ID" value="DAD52816.1"/>
    <property type="molecule type" value="Genomic_RNA"/>
</dbReference>
<comment type="similarity">
    <text evidence="7">Belongs to the Leviviricetes maturation protein family.</text>
</comment>
<keyword evidence="9" id="KW-1185">Reference proteome</keyword>
<dbReference type="KEGG" id="vg:80398415"/>
<proteinExistence type="inferred from homology"/>
<evidence type="ECO:0000256" key="3">
    <source>
        <dbReference type="ARBA" id="ARBA00022804"/>
    </source>
</evidence>
<gene>
    <name evidence="8" type="primary">SRR7976357_5_1</name>
</gene>
<evidence type="ECO:0000256" key="2">
    <source>
        <dbReference type="ARBA" id="ARBA00022581"/>
    </source>
</evidence>
<evidence type="ECO:0000313" key="9">
    <source>
        <dbReference type="Proteomes" id="UP000677784"/>
    </source>
</evidence>
<organism evidence="8 9">
    <name type="scientific">ssRNA phage SRR7976357_5</name>
    <dbReference type="NCBI Taxonomy" id="2786745"/>
    <lineage>
        <taxon>Viruses</taxon>
        <taxon>Riboviria</taxon>
        <taxon>Orthornavirae</taxon>
        <taxon>Lenarviricota</taxon>
        <taxon>Leviviricetes</taxon>
        <taxon>Norzivirales</taxon>
        <taxon>Fiersviridae</taxon>
        <taxon>Ineyimevirus</taxon>
        <taxon>Ineyimevirus lutivicinum</taxon>
    </lineage>
</organism>
<evidence type="ECO:0000256" key="4">
    <source>
        <dbReference type="ARBA" id="ARBA00022844"/>
    </source>
</evidence>
<keyword evidence="3" id="KW-1161">Viral attachment to host cell</keyword>
<evidence type="ECO:0000256" key="7">
    <source>
        <dbReference type="ARBA" id="ARBA00035110"/>
    </source>
</evidence>